<dbReference type="Gene3D" id="3.40.50.2300">
    <property type="match status" value="1"/>
</dbReference>
<dbReference type="SMART" id="SM00448">
    <property type="entry name" value="REC"/>
    <property type="match status" value="1"/>
</dbReference>
<name>A0ABD5X574_9EURY</name>
<dbReference type="InterPro" id="IPR050595">
    <property type="entry name" value="Bact_response_regulator"/>
</dbReference>
<dbReference type="Proteomes" id="UP001596414">
    <property type="component" value="Unassembled WGS sequence"/>
</dbReference>
<evidence type="ECO:0000313" key="5">
    <source>
        <dbReference type="Proteomes" id="UP001596414"/>
    </source>
</evidence>
<comment type="caution">
    <text evidence="4">The sequence shown here is derived from an EMBL/GenBank/DDBJ whole genome shotgun (WGS) entry which is preliminary data.</text>
</comment>
<dbReference type="InterPro" id="IPR001789">
    <property type="entry name" value="Sig_transdc_resp-reg_receiver"/>
</dbReference>
<proteinExistence type="predicted"/>
<dbReference type="InterPro" id="IPR011006">
    <property type="entry name" value="CheY-like_superfamily"/>
</dbReference>
<dbReference type="RefSeq" id="WP_267638488.1">
    <property type="nucleotide sequence ID" value="NZ_JAODIY010000013.1"/>
</dbReference>
<reference evidence="4 5" key="1">
    <citation type="journal article" date="2014" name="Int. J. Syst. Evol. Microbiol.">
        <title>Complete genome sequence of Corynebacterium casei LMG S-19264T (=DSM 44701T), isolated from a smear-ripened cheese.</title>
        <authorList>
            <consortium name="US DOE Joint Genome Institute (JGI-PGF)"/>
            <person name="Walter F."/>
            <person name="Albersmeier A."/>
            <person name="Kalinowski J."/>
            <person name="Ruckert C."/>
        </authorList>
    </citation>
    <scope>NUCLEOTIDE SEQUENCE [LARGE SCALE GENOMIC DNA]</scope>
    <source>
        <strain evidence="4 5">CGMCC 4.7215</strain>
    </source>
</reference>
<gene>
    <name evidence="4" type="ORF">ACFQJ7_01555</name>
</gene>
<evidence type="ECO:0000313" key="4">
    <source>
        <dbReference type="EMBL" id="MFC7124729.1"/>
    </source>
</evidence>
<feature type="modified residue" description="4-aspartylphosphate" evidence="2">
    <location>
        <position position="57"/>
    </location>
</feature>
<evidence type="ECO:0000259" key="3">
    <source>
        <dbReference type="PROSITE" id="PS50110"/>
    </source>
</evidence>
<evidence type="ECO:0000256" key="1">
    <source>
        <dbReference type="ARBA" id="ARBA00022553"/>
    </source>
</evidence>
<keyword evidence="1 2" id="KW-0597">Phosphoprotein</keyword>
<organism evidence="4 5">
    <name type="scientific">Halovenus rubra</name>
    <dbReference type="NCBI Taxonomy" id="869890"/>
    <lineage>
        <taxon>Archaea</taxon>
        <taxon>Methanobacteriati</taxon>
        <taxon>Methanobacteriota</taxon>
        <taxon>Stenosarchaea group</taxon>
        <taxon>Halobacteria</taxon>
        <taxon>Halobacteriales</taxon>
        <taxon>Haloarculaceae</taxon>
        <taxon>Halovenus</taxon>
    </lineage>
</organism>
<dbReference type="PANTHER" id="PTHR44591">
    <property type="entry name" value="STRESS RESPONSE REGULATOR PROTEIN 1"/>
    <property type="match status" value="1"/>
</dbReference>
<accession>A0ABD5X574</accession>
<dbReference type="EMBL" id="JBHSZQ010000002">
    <property type="protein sequence ID" value="MFC7124729.1"/>
    <property type="molecule type" value="Genomic_DNA"/>
</dbReference>
<dbReference type="PANTHER" id="PTHR44591:SF3">
    <property type="entry name" value="RESPONSE REGULATORY DOMAIN-CONTAINING PROTEIN"/>
    <property type="match status" value="1"/>
</dbReference>
<dbReference type="PROSITE" id="PS50110">
    <property type="entry name" value="RESPONSE_REGULATORY"/>
    <property type="match status" value="1"/>
</dbReference>
<dbReference type="Pfam" id="PF00072">
    <property type="entry name" value="Response_reg"/>
    <property type="match status" value="1"/>
</dbReference>
<sequence length="122" mass="13374">MTEPIDVLLVDEDEETLGLTQTFLERKSDRIVTETETNPTQAPDRAVEGGFDCVVSDYRMPELDGLELCTAINERTEMPFFLFTGASVDEESLSDAVTSCVGKGAGTEHYDTLVADIEAAFE</sequence>
<feature type="domain" description="Response regulatory" evidence="3">
    <location>
        <begin position="6"/>
        <end position="121"/>
    </location>
</feature>
<protein>
    <submittedName>
        <fullName evidence="4">Two-component system response regulator</fullName>
    </submittedName>
</protein>
<dbReference type="AlphaFoldDB" id="A0ABD5X574"/>
<dbReference type="CDD" id="cd00156">
    <property type="entry name" value="REC"/>
    <property type="match status" value="1"/>
</dbReference>
<evidence type="ECO:0000256" key="2">
    <source>
        <dbReference type="PROSITE-ProRule" id="PRU00169"/>
    </source>
</evidence>
<dbReference type="SUPFAM" id="SSF52172">
    <property type="entry name" value="CheY-like"/>
    <property type="match status" value="1"/>
</dbReference>